<dbReference type="SUPFAM" id="SSF55729">
    <property type="entry name" value="Acyl-CoA N-acyltransferases (Nat)"/>
    <property type="match status" value="1"/>
</dbReference>
<dbReference type="InterPro" id="IPR000182">
    <property type="entry name" value="GNAT_dom"/>
</dbReference>
<dbReference type="InterPro" id="IPR016181">
    <property type="entry name" value="Acyl_CoA_acyltransferase"/>
</dbReference>
<gene>
    <name evidence="2" type="ORF">DFH07DRAFT_1062567</name>
</gene>
<reference evidence="2" key="1">
    <citation type="submission" date="2023-03" db="EMBL/GenBank/DDBJ databases">
        <title>Massive genome expansion in bonnet fungi (Mycena s.s.) driven by repeated elements and novel gene families across ecological guilds.</title>
        <authorList>
            <consortium name="Lawrence Berkeley National Laboratory"/>
            <person name="Harder C.B."/>
            <person name="Miyauchi S."/>
            <person name="Viragh M."/>
            <person name="Kuo A."/>
            <person name="Thoen E."/>
            <person name="Andreopoulos B."/>
            <person name="Lu D."/>
            <person name="Skrede I."/>
            <person name="Drula E."/>
            <person name="Henrissat B."/>
            <person name="Morin E."/>
            <person name="Kohler A."/>
            <person name="Barry K."/>
            <person name="LaButti K."/>
            <person name="Morin E."/>
            <person name="Salamov A."/>
            <person name="Lipzen A."/>
            <person name="Mereny Z."/>
            <person name="Hegedus B."/>
            <person name="Baldrian P."/>
            <person name="Stursova M."/>
            <person name="Weitz H."/>
            <person name="Taylor A."/>
            <person name="Grigoriev I.V."/>
            <person name="Nagy L.G."/>
            <person name="Martin F."/>
            <person name="Kauserud H."/>
        </authorList>
    </citation>
    <scope>NUCLEOTIDE SEQUENCE</scope>
    <source>
        <strain evidence="2">CBHHK188m</strain>
    </source>
</reference>
<dbReference type="Gene3D" id="3.40.630.30">
    <property type="match status" value="1"/>
</dbReference>
<protein>
    <recommendedName>
        <fullName evidence="1">N-acetyltransferase domain-containing protein</fullName>
    </recommendedName>
</protein>
<evidence type="ECO:0000259" key="1">
    <source>
        <dbReference type="Pfam" id="PF00583"/>
    </source>
</evidence>
<dbReference type="Proteomes" id="UP001215280">
    <property type="component" value="Unassembled WGS sequence"/>
</dbReference>
<dbReference type="GO" id="GO:0016747">
    <property type="term" value="F:acyltransferase activity, transferring groups other than amino-acyl groups"/>
    <property type="evidence" value="ECO:0007669"/>
    <property type="project" value="InterPro"/>
</dbReference>
<accession>A0AAD7N767</accession>
<dbReference type="Pfam" id="PF00583">
    <property type="entry name" value="Acetyltransf_1"/>
    <property type="match status" value="1"/>
</dbReference>
<dbReference type="AlphaFoldDB" id="A0AAD7N767"/>
<dbReference type="CDD" id="cd04301">
    <property type="entry name" value="NAT_SF"/>
    <property type="match status" value="1"/>
</dbReference>
<name>A0AAD7N767_9AGAR</name>
<keyword evidence="3" id="KW-1185">Reference proteome</keyword>
<evidence type="ECO:0000313" key="2">
    <source>
        <dbReference type="EMBL" id="KAJ7748296.1"/>
    </source>
</evidence>
<feature type="domain" description="N-acetyltransferase" evidence="1">
    <location>
        <begin position="56"/>
        <end position="119"/>
    </location>
</feature>
<sequence>MYPPTSLVFSLVPGALVTDAQLKACASLFSSDYGVWSSLVSAPLKPGARVKMGAARLRTQCLSDPTHSMLALCTIDKAIVGHVFGTVWQYNGSDICWITQLVVSHDYREQGIATSLLQLLPGPDFQCGVFGLMSSHPAACLALLKRTHANVRKLDLDFIKVHAQKIIDTTNTSYLKDTPEVYETLGLHFPGEHIFPNLKKFHLFPLEVEVSLHFTLFLSPGITDLRITIGCISDPPIFVKMGLECTGLTRVNIGTPGVSPLCSLRHVESLVVELDQAALSHIVRLPGLHYLWVMSGAISILARSLEYPLDLFPALTSLELETLEHPHSLRSDPSAPNDLARSLARARQILPRQVPVAIRLHWSTTSNLTAALRAAAENYWPEPSQDRDDDNIMICRFLIWPGGGADIGRRRSLRCGAAGPSPYSLGR</sequence>
<organism evidence="2 3">
    <name type="scientific">Mycena maculata</name>
    <dbReference type="NCBI Taxonomy" id="230809"/>
    <lineage>
        <taxon>Eukaryota</taxon>
        <taxon>Fungi</taxon>
        <taxon>Dikarya</taxon>
        <taxon>Basidiomycota</taxon>
        <taxon>Agaricomycotina</taxon>
        <taxon>Agaricomycetes</taxon>
        <taxon>Agaricomycetidae</taxon>
        <taxon>Agaricales</taxon>
        <taxon>Marasmiineae</taxon>
        <taxon>Mycenaceae</taxon>
        <taxon>Mycena</taxon>
    </lineage>
</organism>
<evidence type="ECO:0000313" key="3">
    <source>
        <dbReference type="Proteomes" id="UP001215280"/>
    </source>
</evidence>
<comment type="caution">
    <text evidence="2">The sequence shown here is derived from an EMBL/GenBank/DDBJ whole genome shotgun (WGS) entry which is preliminary data.</text>
</comment>
<proteinExistence type="predicted"/>
<dbReference type="EMBL" id="JARJLG010000090">
    <property type="protein sequence ID" value="KAJ7748296.1"/>
    <property type="molecule type" value="Genomic_DNA"/>
</dbReference>